<comment type="caution">
    <text evidence="1">The sequence shown here is derived from an EMBL/GenBank/DDBJ whole genome shotgun (WGS) entry which is preliminary data.</text>
</comment>
<keyword evidence="2" id="KW-1185">Reference proteome</keyword>
<dbReference type="Proteomes" id="UP000295277">
    <property type="component" value="Unassembled WGS sequence"/>
</dbReference>
<gene>
    <name evidence="1" type="ORF">EV216_10491</name>
</gene>
<dbReference type="RefSeq" id="WP_132693746.1">
    <property type="nucleotide sequence ID" value="NZ_SLVM01000004.1"/>
</dbReference>
<dbReference type="GO" id="GO:0016787">
    <property type="term" value="F:hydrolase activity"/>
    <property type="evidence" value="ECO:0007669"/>
    <property type="project" value="UniProtKB-KW"/>
</dbReference>
<accession>A0A4R1YZ45</accession>
<dbReference type="Gene3D" id="3.40.630.40">
    <property type="entry name" value="Zn-dependent exopeptidases"/>
    <property type="match status" value="1"/>
</dbReference>
<evidence type="ECO:0000313" key="2">
    <source>
        <dbReference type="Proteomes" id="UP000295277"/>
    </source>
</evidence>
<dbReference type="OrthoDB" id="9815326at2"/>
<dbReference type="Pfam" id="PF05013">
    <property type="entry name" value="FGase"/>
    <property type="match status" value="1"/>
</dbReference>
<dbReference type="InterPro" id="IPR007709">
    <property type="entry name" value="N-FG_amidohydro"/>
</dbReference>
<dbReference type="InterPro" id="IPR011227">
    <property type="entry name" value="UCP029730"/>
</dbReference>
<proteinExistence type="predicted"/>
<dbReference type="PIRSF" id="PIRSF029730">
    <property type="entry name" value="UCP029730"/>
    <property type="match status" value="1"/>
</dbReference>
<protein>
    <submittedName>
        <fullName evidence="1">Putative N-formylglutamate amidohydrolase</fullName>
    </submittedName>
</protein>
<evidence type="ECO:0000313" key="1">
    <source>
        <dbReference type="EMBL" id="TCM86540.1"/>
    </source>
</evidence>
<dbReference type="EMBL" id="SLVM01000004">
    <property type="protein sequence ID" value="TCM86540.1"/>
    <property type="molecule type" value="Genomic_DNA"/>
</dbReference>
<dbReference type="SUPFAM" id="SSF53187">
    <property type="entry name" value="Zn-dependent exopeptidases"/>
    <property type="match status" value="1"/>
</dbReference>
<keyword evidence="1" id="KW-0378">Hydrolase</keyword>
<name>A0A4R1YZ45_9RHOB</name>
<dbReference type="AlphaFoldDB" id="A0A4R1YZ45"/>
<sequence>MIEAREGAPDYRPQVENAAGNAPVVLVCEHASNAIPARFGGLGLAPGDEWSHAAWDPGALGVARAMASVLDAPLVAATVSRLVHDCNRPAGAPEAMPVKTEVIAIPGNADLSASDRDDRARLVHAPFHAVLSGTIAARPVPPALVTVHSFTPVWHGLPRAVEIGILHDSDARLAEAMLALAPFHTGHVVARNEPYGPVDGVTHTLRLHGVGRGLVNVMLEIRNDLIADDAAQVRMGTLLAGLLSEALVVMGQGAAP</sequence>
<reference evidence="1 2" key="1">
    <citation type="submission" date="2019-03" db="EMBL/GenBank/DDBJ databases">
        <title>Genomic Encyclopedia of Type Strains, Phase IV (KMG-IV): sequencing the most valuable type-strain genomes for metagenomic binning, comparative biology and taxonomic classification.</title>
        <authorList>
            <person name="Goeker M."/>
        </authorList>
    </citation>
    <scope>NUCLEOTIDE SEQUENCE [LARGE SCALE GENOMIC DNA]</scope>
    <source>
        <strain evidence="1 2">DSM 21153</strain>
    </source>
</reference>
<organism evidence="1 2">
    <name type="scientific">Rhodovulum steppense</name>
    <dbReference type="NCBI Taxonomy" id="540251"/>
    <lineage>
        <taxon>Bacteria</taxon>
        <taxon>Pseudomonadati</taxon>
        <taxon>Pseudomonadota</taxon>
        <taxon>Alphaproteobacteria</taxon>
        <taxon>Rhodobacterales</taxon>
        <taxon>Paracoccaceae</taxon>
        <taxon>Rhodovulum</taxon>
    </lineage>
</organism>